<dbReference type="InterPro" id="IPR005467">
    <property type="entry name" value="His_kinase_dom"/>
</dbReference>
<sequence>MGSLRRRLMGWLLAATAVLGLLALADTWREAVTTATRVSDRVLAGSALAIAERVTVDEDTGLQVDIPYSALEMLASTAQDRVFYRVDGPLGFLTGYPDLTPAPTNGDGRGFADGSHAGERIRITTLARTVSTGVESIPFTVTVAESTLARRDLARSILIRSALRLMGMIGGAALIVWIAVPLALRPLHRLGEAIAARSPDDLSPIREPVPSEVQGLVEAVNSFMARLATALEALRNFTGNASHQLRTPLAVLRTQMALAGRADTPEATRSAVAKGDAALAHAERVLAQLLLLARIDAAPGQGALSAVDLAALARDITGEAIPRAAEAGIDLGFDGEPAQVRAEPVLLAEALANLIDNALAYAGRGAVVTVSVRARADHAILAVTDDGPGIPPGLRARLGARFARGDRDAEGLGLGLAIVAEIAALFGGGLFLADGPGGRGLRAELRLRRPGGPAPRGAGGAPP</sequence>
<dbReference type="InterPro" id="IPR036890">
    <property type="entry name" value="HATPase_C_sf"/>
</dbReference>
<keyword evidence="6 11" id="KW-0812">Transmembrane</keyword>
<keyword evidence="10 11" id="KW-0472">Membrane</keyword>
<dbReference type="SMART" id="SM00387">
    <property type="entry name" value="HATPase_c"/>
    <property type="match status" value="1"/>
</dbReference>
<evidence type="ECO:0000256" key="10">
    <source>
        <dbReference type="ARBA" id="ARBA00023136"/>
    </source>
</evidence>
<evidence type="ECO:0000259" key="13">
    <source>
        <dbReference type="PROSITE" id="PS50885"/>
    </source>
</evidence>
<dbReference type="InterPro" id="IPR013727">
    <property type="entry name" value="2CSK_N"/>
</dbReference>
<dbReference type="PRINTS" id="PR00344">
    <property type="entry name" value="BCTRLSENSOR"/>
</dbReference>
<dbReference type="Pfam" id="PF02518">
    <property type="entry name" value="HATPase_c"/>
    <property type="match status" value="1"/>
</dbReference>
<dbReference type="InterPro" id="IPR004358">
    <property type="entry name" value="Sig_transdc_His_kin-like_C"/>
</dbReference>
<dbReference type="Gene3D" id="3.30.565.10">
    <property type="entry name" value="Histidine kinase-like ATPase, C-terminal domain"/>
    <property type="match status" value="1"/>
</dbReference>
<proteinExistence type="predicted"/>
<accession>A0ABV7U937</accession>
<dbReference type="Pfam" id="PF08521">
    <property type="entry name" value="2CSK_N"/>
    <property type="match status" value="1"/>
</dbReference>
<keyword evidence="5 14" id="KW-0808">Transferase</keyword>
<evidence type="ECO:0000256" key="11">
    <source>
        <dbReference type="SAM" id="Phobius"/>
    </source>
</evidence>
<evidence type="ECO:0000313" key="15">
    <source>
        <dbReference type="Proteomes" id="UP001595539"/>
    </source>
</evidence>
<keyword evidence="9" id="KW-0902">Two-component regulatory system</keyword>
<dbReference type="EC" id="2.7.13.3" evidence="3"/>
<evidence type="ECO:0000256" key="3">
    <source>
        <dbReference type="ARBA" id="ARBA00012438"/>
    </source>
</evidence>
<dbReference type="SMART" id="SM00388">
    <property type="entry name" value="HisKA"/>
    <property type="match status" value="1"/>
</dbReference>
<dbReference type="SUPFAM" id="SSF47384">
    <property type="entry name" value="Homodimeric domain of signal transducing histidine kinase"/>
    <property type="match status" value="1"/>
</dbReference>
<dbReference type="Proteomes" id="UP001595539">
    <property type="component" value="Unassembled WGS sequence"/>
</dbReference>
<reference evidence="15" key="1">
    <citation type="journal article" date="2019" name="Int. J. Syst. Evol. Microbiol.">
        <title>The Global Catalogue of Microorganisms (GCM) 10K type strain sequencing project: providing services to taxonomists for standard genome sequencing and annotation.</title>
        <authorList>
            <consortium name="The Broad Institute Genomics Platform"/>
            <consortium name="The Broad Institute Genome Sequencing Center for Infectious Disease"/>
            <person name="Wu L."/>
            <person name="Ma J."/>
        </authorList>
    </citation>
    <scope>NUCLEOTIDE SEQUENCE [LARGE SCALE GENOMIC DNA]</scope>
    <source>
        <strain evidence="15">KCTC 42473</strain>
    </source>
</reference>
<dbReference type="InterPro" id="IPR036097">
    <property type="entry name" value="HisK_dim/P_sf"/>
</dbReference>
<evidence type="ECO:0000256" key="7">
    <source>
        <dbReference type="ARBA" id="ARBA00022777"/>
    </source>
</evidence>
<dbReference type="InterPro" id="IPR050428">
    <property type="entry name" value="TCS_sensor_his_kinase"/>
</dbReference>
<dbReference type="RefSeq" id="WP_377763333.1">
    <property type="nucleotide sequence ID" value="NZ_JBHRXY010000021.1"/>
</dbReference>
<dbReference type="PANTHER" id="PTHR45436">
    <property type="entry name" value="SENSOR HISTIDINE KINASE YKOH"/>
    <property type="match status" value="1"/>
</dbReference>
<dbReference type="SUPFAM" id="SSF55874">
    <property type="entry name" value="ATPase domain of HSP90 chaperone/DNA topoisomerase II/histidine kinase"/>
    <property type="match status" value="1"/>
</dbReference>
<dbReference type="PANTHER" id="PTHR45436:SF1">
    <property type="entry name" value="SENSOR PROTEIN QSEC"/>
    <property type="match status" value="1"/>
</dbReference>
<evidence type="ECO:0000256" key="2">
    <source>
        <dbReference type="ARBA" id="ARBA00004370"/>
    </source>
</evidence>
<name>A0ABV7U937_9RHOB</name>
<comment type="catalytic activity">
    <reaction evidence="1">
        <text>ATP + protein L-histidine = ADP + protein N-phospho-L-histidine.</text>
        <dbReference type="EC" id="2.7.13.3"/>
    </reaction>
</comment>
<dbReference type="InterPro" id="IPR003660">
    <property type="entry name" value="HAMP_dom"/>
</dbReference>
<comment type="subcellular location">
    <subcellularLocation>
        <location evidence="2">Membrane</location>
    </subcellularLocation>
</comment>
<comment type="caution">
    <text evidence="14">The sequence shown here is derived from an EMBL/GenBank/DDBJ whole genome shotgun (WGS) entry which is preliminary data.</text>
</comment>
<dbReference type="PROSITE" id="PS50885">
    <property type="entry name" value="HAMP"/>
    <property type="match status" value="1"/>
</dbReference>
<feature type="domain" description="Histidine kinase" evidence="12">
    <location>
        <begin position="240"/>
        <end position="449"/>
    </location>
</feature>
<evidence type="ECO:0000313" key="14">
    <source>
        <dbReference type="EMBL" id="MFC3631166.1"/>
    </source>
</evidence>
<dbReference type="EMBL" id="JBHRXY010000021">
    <property type="protein sequence ID" value="MFC3631166.1"/>
    <property type="molecule type" value="Genomic_DNA"/>
</dbReference>
<evidence type="ECO:0000256" key="6">
    <source>
        <dbReference type="ARBA" id="ARBA00022692"/>
    </source>
</evidence>
<dbReference type="InterPro" id="IPR003661">
    <property type="entry name" value="HisK_dim/P_dom"/>
</dbReference>
<protein>
    <recommendedName>
        <fullName evidence="3">histidine kinase</fullName>
        <ecNumber evidence="3">2.7.13.3</ecNumber>
    </recommendedName>
</protein>
<dbReference type="CDD" id="cd00082">
    <property type="entry name" value="HisKA"/>
    <property type="match status" value="1"/>
</dbReference>
<organism evidence="14 15">
    <name type="scientific">Paracoccus angustae</name>
    <dbReference type="NCBI Taxonomy" id="1671480"/>
    <lineage>
        <taxon>Bacteria</taxon>
        <taxon>Pseudomonadati</taxon>
        <taxon>Pseudomonadota</taxon>
        <taxon>Alphaproteobacteria</taxon>
        <taxon>Rhodobacterales</taxon>
        <taxon>Paracoccaceae</taxon>
        <taxon>Paracoccus</taxon>
    </lineage>
</organism>
<feature type="domain" description="HAMP" evidence="13">
    <location>
        <begin position="184"/>
        <end position="232"/>
    </location>
</feature>
<keyword evidence="15" id="KW-1185">Reference proteome</keyword>
<dbReference type="GO" id="GO:0004673">
    <property type="term" value="F:protein histidine kinase activity"/>
    <property type="evidence" value="ECO:0007669"/>
    <property type="project" value="UniProtKB-EC"/>
</dbReference>
<feature type="transmembrane region" description="Helical" evidence="11">
    <location>
        <begin position="411"/>
        <end position="433"/>
    </location>
</feature>
<keyword evidence="8 11" id="KW-1133">Transmembrane helix</keyword>
<evidence type="ECO:0000256" key="4">
    <source>
        <dbReference type="ARBA" id="ARBA00022553"/>
    </source>
</evidence>
<gene>
    <name evidence="14" type="ORF">ACFOM8_17115</name>
</gene>
<dbReference type="InterPro" id="IPR003594">
    <property type="entry name" value="HATPase_dom"/>
</dbReference>
<evidence type="ECO:0000256" key="1">
    <source>
        <dbReference type="ARBA" id="ARBA00000085"/>
    </source>
</evidence>
<keyword evidence="7 14" id="KW-0418">Kinase</keyword>
<dbReference type="Pfam" id="PF00512">
    <property type="entry name" value="HisKA"/>
    <property type="match status" value="1"/>
</dbReference>
<evidence type="ECO:0000256" key="9">
    <source>
        <dbReference type="ARBA" id="ARBA00023012"/>
    </source>
</evidence>
<evidence type="ECO:0000256" key="5">
    <source>
        <dbReference type="ARBA" id="ARBA00022679"/>
    </source>
</evidence>
<feature type="transmembrane region" description="Helical" evidence="11">
    <location>
        <begin position="165"/>
        <end position="184"/>
    </location>
</feature>
<dbReference type="PROSITE" id="PS50109">
    <property type="entry name" value="HIS_KIN"/>
    <property type="match status" value="1"/>
</dbReference>
<dbReference type="Gene3D" id="1.10.287.130">
    <property type="match status" value="1"/>
</dbReference>
<evidence type="ECO:0000256" key="8">
    <source>
        <dbReference type="ARBA" id="ARBA00022989"/>
    </source>
</evidence>
<dbReference type="CDD" id="cd00075">
    <property type="entry name" value="HATPase"/>
    <property type="match status" value="1"/>
</dbReference>
<evidence type="ECO:0000259" key="12">
    <source>
        <dbReference type="PROSITE" id="PS50109"/>
    </source>
</evidence>
<keyword evidence="4" id="KW-0597">Phosphoprotein</keyword>